<protein>
    <submittedName>
        <fullName evidence="3">Uncharacterized protein</fullName>
    </submittedName>
</protein>
<proteinExistence type="predicted"/>
<dbReference type="EMBL" id="DVMW01000048">
    <property type="protein sequence ID" value="HIU36621.1"/>
    <property type="molecule type" value="Genomic_DNA"/>
</dbReference>
<accession>A0A9D1IH72</accession>
<reference evidence="3" key="1">
    <citation type="submission" date="2020-10" db="EMBL/GenBank/DDBJ databases">
        <authorList>
            <person name="Gilroy R."/>
        </authorList>
    </citation>
    <scope>NUCLEOTIDE SEQUENCE</scope>
    <source>
        <strain evidence="3">ChiGjej1B1-19959</strain>
    </source>
</reference>
<keyword evidence="2" id="KW-1133">Transmembrane helix</keyword>
<organism evidence="3 4">
    <name type="scientific">Candidatus Fimenecus excrementigallinarum</name>
    <dbReference type="NCBI Taxonomy" id="2840816"/>
    <lineage>
        <taxon>Bacteria</taxon>
        <taxon>Bacillati</taxon>
        <taxon>Bacillota</taxon>
        <taxon>Clostridia</taxon>
        <taxon>Candidatus Fimenecus</taxon>
    </lineage>
</organism>
<evidence type="ECO:0000256" key="2">
    <source>
        <dbReference type="SAM" id="Phobius"/>
    </source>
</evidence>
<gene>
    <name evidence="3" type="ORF">IAC53_08465</name>
</gene>
<keyword evidence="2" id="KW-0472">Membrane</keyword>
<reference evidence="3" key="2">
    <citation type="journal article" date="2021" name="PeerJ">
        <title>Extensive microbial diversity within the chicken gut microbiome revealed by metagenomics and culture.</title>
        <authorList>
            <person name="Gilroy R."/>
            <person name="Ravi A."/>
            <person name="Getino M."/>
            <person name="Pursley I."/>
            <person name="Horton D.L."/>
            <person name="Alikhan N.F."/>
            <person name="Baker D."/>
            <person name="Gharbi K."/>
            <person name="Hall N."/>
            <person name="Watson M."/>
            <person name="Adriaenssens E.M."/>
            <person name="Foster-Nyarko E."/>
            <person name="Jarju S."/>
            <person name="Secka A."/>
            <person name="Antonio M."/>
            <person name="Oren A."/>
            <person name="Chaudhuri R.R."/>
            <person name="La Ragione R."/>
            <person name="Hildebrand F."/>
            <person name="Pallen M.J."/>
        </authorList>
    </citation>
    <scope>NUCLEOTIDE SEQUENCE</scope>
    <source>
        <strain evidence="3">ChiGjej1B1-19959</strain>
    </source>
</reference>
<name>A0A9D1IH72_9FIRM</name>
<comment type="caution">
    <text evidence="3">The sequence shown here is derived from an EMBL/GenBank/DDBJ whole genome shotgun (WGS) entry which is preliminary data.</text>
</comment>
<evidence type="ECO:0000313" key="3">
    <source>
        <dbReference type="EMBL" id="HIU36621.1"/>
    </source>
</evidence>
<feature type="region of interest" description="Disordered" evidence="1">
    <location>
        <begin position="68"/>
        <end position="96"/>
    </location>
</feature>
<feature type="transmembrane region" description="Helical" evidence="2">
    <location>
        <begin position="25"/>
        <end position="45"/>
    </location>
</feature>
<feature type="compositionally biased region" description="Low complexity" evidence="1">
    <location>
        <begin position="73"/>
        <end position="95"/>
    </location>
</feature>
<sequence length="409" mass="43560">MAKKNKPELTLEELQAKKGSRQRGWVRFCAIVLAVLLTFGVYFVAAKGEPRVVPLTLPSSQQVVIREQQAPQDTNTPTETPSTPSTDGSTSSGDDSSGGGILDMLMGLLGNIDLSSIAGMLDFEGLGVKVADGIDSLQDTLLGLLDRIQESMTGKPAITHDPVEYGFAGEVGSEEERAEVAKLLNDFTGDLTIANYNYSRASAYTDDGHASIGAQTETLNQILSAGSALGVELSLDSIVGQLAGVGSQSGQMSAPGENDANYLMKATALTADDIQIVSRPNDTATVKTWKIRLKNVDDPNRTEATGLANFTNDYLVQSEVEAAIQKSTSLPSTSVGLLKLSDLEMSYSNIEVTLMYNAVTNQLHSLSYTYTAYGKFTARTNTVQIIGDATTTVTNTYSGFTYSPLAETD</sequence>
<evidence type="ECO:0000313" key="4">
    <source>
        <dbReference type="Proteomes" id="UP000824071"/>
    </source>
</evidence>
<evidence type="ECO:0000256" key="1">
    <source>
        <dbReference type="SAM" id="MobiDB-lite"/>
    </source>
</evidence>
<keyword evidence="2" id="KW-0812">Transmembrane</keyword>
<dbReference type="Proteomes" id="UP000824071">
    <property type="component" value="Unassembled WGS sequence"/>
</dbReference>
<dbReference type="AlphaFoldDB" id="A0A9D1IH72"/>